<proteinExistence type="predicted"/>
<sequence>MVPVATRREILDGLRAMLDGIPYVALLSLPVAGLMLAVAIPGSLDPGDAYMAWWIVGYFAAMTYVPSILVCGLVEWQARRRGWKWTRTVVRVVRWTHFLAAFGPPIGLVGHMALTDTLMPF</sequence>
<dbReference type="AlphaFoldDB" id="A0A1H0MZX4"/>
<name>A0A1H0MZX4_9HYPH</name>
<keyword evidence="1" id="KW-1133">Transmembrane helix</keyword>
<protein>
    <submittedName>
        <fullName evidence="2">Uncharacterized protein</fullName>
    </submittedName>
</protein>
<feature type="transmembrane region" description="Helical" evidence="1">
    <location>
        <begin position="21"/>
        <end position="40"/>
    </location>
</feature>
<gene>
    <name evidence="2" type="ORF">SAMN05192530_11631</name>
</gene>
<evidence type="ECO:0000313" key="3">
    <source>
        <dbReference type="Proteomes" id="UP000198793"/>
    </source>
</evidence>
<feature type="transmembrane region" description="Helical" evidence="1">
    <location>
        <begin position="95"/>
        <end position="114"/>
    </location>
</feature>
<accession>A0A1H0MZX4</accession>
<reference evidence="2 3" key="1">
    <citation type="submission" date="2016-10" db="EMBL/GenBank/DDBJ databases">
        <authorList>
            <person name="de Groot N.N."/>
        </authorList>
    </citation>
    <scope>NUCLEOTIDE SEQUENCE [LARGE SCALE GENOMIC DNA]</scope>
    <source>
        <strain evidence="3">L7-484,KACC 16230,DSM 25025</strain>
    </source>
</reference>
<evidence type="ECO:0000313" key="2">
    <source>
        <dbReference type="EMBL" id="SDO85943.1"/>
    </source>
</evidence>
<organism evidence="2 3">
    <name type="scientific">Aureimonas jatrophae</name>
    <dbReference type="NCBI Taxonomy" id="1166073"/>
    <lineage>
        <taxon>Bacteria</taxon>
        <taxon>Pseudomonadati</taxon>
        <taxon>Pseudomonadota</taxon>
        <taxon>Alphaproteobacteria</taxon>
        <taxon>Hyphomicrobiales</taxon>
        <taxon>Aurantimonadaceae</taxon>
        <taxon>Aureimonas</taxon>
    </lineage>
</organism>
<evidence type="ECO:0000256" key="1">
    <source>
        <dbReference type="SAM" id="Phobius"/>
    </source>
</evidence>
<keyword evidence="3" id="KW-1185">Reference proteome</keyword>
<keyword evidence="1" id="KW-0472">Membrane</keyword>
<feature type="transmembrane region" description="Helical" evidence="1">
    <location>
        <begin position="52"/>
        <end position="74"/>
    </location>
</feature>
<dbReference type="EMBL" id="FNIT01000016">
    <property type="protein sequence ID" value="SDO85943.1"/>
    <property type="molecule type" value="Genomic_DNA"/>
</dbReference>
<dbReference type="Proteomes" id="UP000198793">
    <property type="component" value="Unassembled WGS sequence"/>
</dbReference>
<keyword evidence="1" id="KW-0812">Transmembrane</keyword>